<sequence>MEVVKQAVKKTYERDQNLTELVSGIIEQVKAEGDKKLLELSEKFDRVVLDKVRVSKETIAAAYEQIDPKTVDALRFAASNISFYAKKQYECLQAMKVSSPVPGVTLGHKLIPIERCGAYIPGGRYPLPSSALMSILTAKIAGVKSVCACCPPSREHGTIHPAVLVAMDIAGADEIYCVGGAQAIAAMAYGTESIGKVNLVVGPGNRFVAEAKRQVLGDVGIDSIAGPSEVLIIADESANPSYVAIDLLAQAEHDPNTKTILVATDRAMIAQVEAKIDEYLGDLETSAIARESWQNNGQIYLVDSEDEAVRFSDEVAPEHLEVQTKDAHALSEKLSNYGSLFIGQYAPVAFGDYVSGTNHILPTMGTAKYSNGVWVGTFIKTSFFQEITEEGCQNLSAACMHLANVEGLFAHKKSVAMRVE</sequence>
<keyword evidence="3 4" id="KW-0560">Oxidoreductase</keyword>
<dbReference type="NCBIfam" id="TIGR00069">
    <property type="entry name" value="hisD"/>
    <property type="match status" value="1"/>
</dbReference>
<dbReference type="Gene3D" id="1.20.5.1300">
    <property type="match status" value="1"/>
</dbReference>
<feature type="binding site" evidence="4">
    <location>
        <position position="411"/>
    </location>
    <ligand>
        <name>Zn(2+)</name>
        <dbReference type="ChEBI" id="CHEBI:29105"/>
    </ligand>
</feature>
<dbReference type="PRINTS" id="PR00083">
    <property type="entry name" value="HOLDHDRGNASE"/>
</dbReference>
<reference evidence="7 8" key="1">
    <citation type="submission" date="2021-01" db="EMBL/GenBank/DDBJ databases">
        <title>Genomic Encyclopedia of Type Strains, Phase IV (KMG-IV): sequencing the most valuable type-strain genomes for metagenomic binning, comparative biology and taxonomic classification.</title>
        <authorList>
            <person name="Goeker M."/>
        </authorList>
    </citation>
    <scope>NUCLEOTIDE SEQUENCE [LARGE SCALE GENOMIC DNA]</scope>
    <source>
        <strain evidence="7 8">DSM 100968</strain>
    </source>
</reference>
<feature type="binding site" evidence="4">
    <location>
        <position position="319"/>
    </location>
    <ligand>
        <name>substrate</name>
    </ligand>
</feature>
<evidence type="ECO:0000256" key="1">
    <source>
        <dbReference type="ARBA" id="ARBA00022723"/>
    </source>
</evidence>
<evidence type="ECO:0000256" key="2">
    <source>
        <dbReference type="ARBA" id="ARBA00022833"/>
    </source>
</evidence>
<dbReference type="GO" id="GO:0004399">
    <property type="term" value="F:histidinol dehydrogenase activity"/>
    <property type="evidence" value="ECO:0007669"/>
    <property type="project" value="UniProtKB-EC"/>
</dbReference>
<feature type="binding site" evidence="4">
    <location>
        <position position="406"/>
    </location>
    <ligand>
        <name>substrate</name>
    </ligand>
</feature>
<keyword evidence="4" id="KW-0028">Amino-acid biosynthesis</keyword>
<feature type="binding site" evidence="4">
    <location>
        <position position="182"/>
    </location>
    <ligand>
        <name>NAD(+)</name>
        <dbReference type="ChEBI" id="CHEBI:57540"/>
    </ligand>
</feature>
<feature type="binding site" evidence="4">
    <location>
        <position position="352"/>
    </location>
    <ligand>
        <name>substrate</name>
    </ligand>
</feature>
<dbReference type="Pfam" id="PF00815">
    <property type="entry name" value="Histidinol_dh"/>
    <property type="match status" value="1"/>
</dbReference>
<feature type="binding site" evidence="4">
    <location>
        <position position="119"/>
    </location>
    <ligand>
        <name>NAD(+)</name>
        <dbReference type="ChEBI" id="CHEBI:57540"/>
    </ligand>
</feature>
<evidence type="ECO:0000256" key="6">
    <source>
        <dbReference type="RuleBase" id="RU004175"/>
    </source>
</evidence>
<feature type="binding site" evidence="4">
    <location>
        <position position="352"/>
    </location>
    <ligand>
        <name>Zn(2+)</name>
        <dbReference type="ChEBI" id="CHEBI:29105"/>
    </ligand>
</feature>
<dbReference type="PANTHER" id="PTHR21256:SF14">
    <property type="entry name" value="HISTIDINOL DEHYDROGENASE"/>
    <property type="match status" value="1"/>
</dbReference>
<dbReference type="InterPro" id="IPR022695">
    <property type="entry name" value="Histidinol_DH_monofunct"/>
</dbReference>
<evidence type="ECO:0000256" key="4">
    <source>
        <dbReference type="HAMAP-Rule" id="MF_01024"/>
    </source>
</evidence>
<evidence type="ECO:0000313" key="8">
    <source>
        <dbReference type="Proteomes" id="UP000823201"/>
    </source>
</evidence>
<comment type="cofactor">
    <cofactor evidence="4">
        <name>Zn(2+)</name>
        <dbReference type="ChEBI" id="CHEBI:29105"/>
    </cofactor>
    <text evidence="4">Binds 1 zinc ion per subunit.</text>
</comment>
<dbReference type="RefSeq" id="WP_205006702.1">
    <property type="nucleotide sequence ID" value="NZ_CBCRXA010000018.1"/>
</dbReference>
<evidence type="ECO:0000256" key="5">
    <source>
        <dbReference type="PIRNR" id="PIRNR000099"/>
    </source>
</evidence>
<dbReference type="PIRSF" id="PIRSF000099">
    <property type="entry name" value="Histidinol_dh"/>
    <property type="match status" value="1"/>
</dbReference>
<evidence type="ECO:0000313" key="7">
    <source>
        <dbReference type="EMBL" id="MBM7658135.1"/>
    </source>
</evidence>
<feature type="binding site" evidence="4">
    <location>
        <position position="411"/>
    </location>
    <ligand>
        <name>substrate</name>
    </ligand>
</feature>
<dbReference type="CDD" id="cd06572">
    <property type="entry name" value="Histidinol_dh"/>
    <property type="match status" value="1"/>
</dbReference>
<feature type="binding site" evidence="4">
    <location>
        <position position="250"/>
    </location>
    <ligand>
        <name>substrate</name>
    </ligand>
</feature>
<feature type="binding site" evidence="4">
    <location>
        <position position="253"/>
    </location>
    <ligand>
        <name>Zn(2+)</name>
        <dbReference type="ChEBI" id="CHEBI:29105"/>
    </ligand>
</feature>
<feature type="binding site" evidence="4">
    <location>
        <position position="253"/>
    </location>
    <ligand>
        <name>substrate</name>
    </ligand>
</feature>
<comment type="caution">
    <text evidence="7">The sequence shown here is derived from an EMBL/GenBank/DDBJ whole genome shotgun (WGS) entry which is preliminary data.</text>
</comment>
<dbReference type="EMBL" id="JAFBEV010000012">
    <property type="protein sequence ID" value="MBM7658135.1"/>
    <property type="molecule type" value="Genomic_DNA"/>
</dbReference>
<feature type="binding site" evidence="4">
    <location>
        <position position="250"/>
    </location>
    <ligand>
        <name>Zn(2+)</name>
        <dbReference type="ChEBI" id="CHEBI:29105"/>
    </ligand>
</feature>
<keyword evidence="1 4" id="KW-0479">Metal-binding</keyword>
<proteinExistence type="inferred from homology"/>
<feature type="binding site" evidence="4">
    <location>
        <position position="228"/>
    </location>
    <ligand>
        <name>substrate</name>
    </ligand>
</feature>
<keyword evidence="4" id="KW-0368">Histidine biosynthesis</keyword>
<dbReference type="HAMAP" id="MF_01024">
    <property type="entry name" value="HisD"/>
    <property type="match status" value="1"/>
</dbReference>
<comment type="pathway">
    <text evidence="4">Amino-acid biosynthesis; L-histidine biosynthesis; L-histidine from 5-phospho-alpha-D-ribose 1-diphosphate: step 9/9.</text>
</comment>
<gene>
    <name evidence="4" type="primary">hisD</name>
    <name evidence="7" type="ORF">JOC27_001588</name>
</gene>
<dbReference type="EC" id="1.1.1.23" evidence="4"/>
<keyword evidence="4" id="KW-0520">NAD</keyword>
<feature type="binding site" evidence="4">
    <location>
        <position position="205"/>
    </location>
    <ligand>
        <name>NAD(+)</name>
        <dbReference type="ChEBI" id="CHEBI:57540"/>
    </ligand>
</feature>
<feature type="active site" description="Proton acceptor" evidence="4">
    <location>
        <position position="319"/>
    </location>
</feature>
<accession>A0ABS2Q8L9</accession>
<comment type="catalytic activity">
    <reaction evidence="4">
        <text>L-histidinol + 2 NAD(+) + H2O = L-histidine + 2 NADH + 3 H(+)</text>
        <dbReference type="Rhea" id="RHEA:20641"/>
        <dbReference type="ChEBI" id="CHEBI:15377"/>
        <dbReference type="ChEBI" id="CHEBI:15378"/>
        <dbReference type="ChEBI" id="CHEBI:57540"/>
        <dbReference type="ChEBI" id="CHEBI:57595"/>
        <dbReference type="ChEBI" id="CHEBI:57699"/>
        <dbReference type="ChEBI" id="CHEBI:57945"/>
        <dbReference type="EC" id="1.1.1.23"/>
    </reaction>
</comment>
<dbReference type="Gene3D" id="3.40.50.1980">
    <property type="entry name" value="Nitrogenase molybdenum iron protein domain"/>
    <property type="match status" value="2"/>
</dbReference>
<keyword evidence="2 4" id="KW-0862">Zinc</keyword>
<keyword evidence="8" id="KW-1185">Reference proteome</keyword>
<protein>
    <recommendedName>
        <fullName evidence="4">Histidinol dehydrogenase</fullName>
        <shortName evidence="4">HDH</shortName>
        <ecNumber evidence="4">1.1.1.23</ecNumber>
    </recommendedName>
</protein>
<comment type="similarity">
    <text evidence="4 5 6">Belongs to the histidinol dehydrogenase family.</text>
</comment>
<comment type="function">
    <text evidence="4">Catalyzes the sequential NAD-dependent oxidations of L-histidinol to L-histidinaldehyde and then to L-histidine.</text>
</comment>
<organism evidence="7 8">
    <name type="scientific">Sporolactobacillus spathodeae</name>
    <dbReference type="NCBI Taxonomy" id="1465502"/>
    <lineage>
        <taxon>Bacteria</taxon>
        <taxon>Bacillati</taxon>
        <taxon>Bacillota</taxon>
        <taxon>Bacilli</taxon>
        <taxon>Bacillales</taxon>
        <taxon>Sporolactobacillaceae</taxon>
        <taxon>Sporolactobacillus</taxon>
    </lineage>
</organism>
<dbReference type="Proteomes" id="UP000823201">
    <property type="component" value="Unassembled WGS sequence"/>
</dbReference>
<dbReference type="InterPro" id="IPR016161">
    <property type="entry name" value="Ald_DH/histidinol_DH"/>
</dbReference>
<evidence type="ECO:0000256" key="3">
    <source>
        <dbReference type="ARBA" id="ARBA00023002"/>
    </source>
</evidence>
<dbReference type="PANTHER" id="PTHR21256">
    <property type="entry name" value="HISTIDINOL DEHYDROGENASE HDH"/>
    <property type="match status" value="1"/>
</dbReference>
<dbReference type="InterPro" id="IPR012131">
    <property type="entry name" value="Hstdl_DH"/>
</dbReference>
<name>A0ABS2Q8L9_9BACL</name>
<dbReference type="SUPFAM" id="SSF53720">
    <property type="entry name" value="ALDH-like"/>
    <property type="match status" value="1"/>
</dbReference>
<feature type="active site" description="Proton acceptor" evidence="4">
    <location>
        <position position="318"/>
    </location>
</feature>